<dbReference type="PANTHER" id="PTHR11715:SF3">
    <property type="entry name" value="GLYCINE CLEAVAGE SYSTEM H PROTEIN-RELATED"/>
    <property type="match status" value="1"/>
</dbReference>
<organism evidence="2 3">
    <name type="scientific">Ramlibacter agri</name>
    <dbReference type="NCBI Taxonomy" id="2728837"/>
    <lineage>
        <taxon>Bacteria</taxon>
        <taxon>Pseudomonadati</taxon>
        <taxon>Pseudomonadota</taxon>
        <taxon>Betaproteobacteria</taxon>
        <taxon>Burkholderiales</taxon>
        <taxon>Comamonadaceae</taxon>
        <taxon>Ramlibacter</taxon>
    </lineage>
</organism>
<dbReference type="InterPro" id="IPR033753">
    <property type="entry name" value="GCV_H/Fam206"/>
</dbReference>
<dbReference type="GO" id="GO:0005829">
    <property type="term" value="C:cytosol"/>
    <property type="evidence" value="ECO:0007669"/>
    <property type="project" value="TreeGrafter"/>
</dbReference>
<dbReference type="InterPro" id="IPR002930">
    <property type="entry name" value="GCV_H"/>
</dbReference>
<dbReference type="GO" id="GO:0005960">
    <property type="term" value="C:glycine cleavage complex"/>
    <property type="evidence" value="ECO:0007669"/>
    <property type="project" value="InterPro"/>
</dbReference>
<keyword evidence="3" id="KW-1185">Reference proteome</keyword>
<dbReference type="GO" id="GO:0019464">
    <property type="term" value="P:glycine decarboxylation via glycine cleavage system"/>
    <property type="evidence" value="ECO:0007669"/>
    <property type="project" value="InterPro"/>
</dbReference>
<sequence>MDVLGFAWPEDCFHFLSHDMWCRPWGDGCMEVGVSAFGVHLSGDFYMCRPKPVGTRVTQGETLAVAELSKCVVAIKSPLTGEVSAVNPLLAETPEVVHLDPFGRGWLVRIAVSRWDADRPQLAHGGGLEAAVRARVQMEDL</sequence>
<dbReference type="GO" id="GO:0009249">
    <property type="term" value="P:protein lipoylation"/>
    <property type="evidence" value="ECO:0007669"/>
    <property type="project" value="TreeGrafter"/>
</dbReference>
<keyword evidence="1" id="KW-0450">Lipoyl</keyword>
<dbReference type="SUPFAM" id="SSF51230">
    <property type="entry name" value="Single hybrid motif"/>
    <property type="match status" value="1"/>
</dbReference>
<protein>
    <submittedName>
        <fullName evidence="2">Glycine cleavage system protein H</fullName>
    </submittedName>
</protein>
<evidence type="ECO:0000313" key="2">
    <source>
        <dbReference type="EMBL" id="NML46616.1"/>
    </source>
</evidence>
<dbReference type="Pfam" id="PF01597">
    <property type="entry name" value="GCV_H"/>
    <property type="match status" value="1"/>
</dbReference>
<accession>A0A848H6L1</accession>
<dbReference type="CDD" id="cd06848">
    <property type="entry name" value="GCS_H"/>
    <property type="match status" value="1"/>
</dbReference>
<gene>
    <name evidence="2" type="ORF">HHL11_22915</name>
</gene>
<comment type="caution">
    <text evidence="2">The sequence shown here is derived from an EMBL/GenBank/DDBJ whole genome shotgun (WGS) entry which is preliminary data.</text>
</comment>
<dbReference type="Proteomes" id="UP000541185">
    <property type="component" value="Unassembled WGS sequence"/>
</dbReference>
<dbReference type="PANTHER" id="PTHR11715">
    <property type="entry name" value="GLYCINE CLEAVAGE SYSTEM H PROTEIN"/>
    <property type="match status" value="1"/>
</dbReference>
<dbReference type="EMBL" id="JABBFX010000002">
    <property type="protein sequence ID" value="NML46616.1"/>
    <property type="molecule type" value="Genomic_DNA"/>
</dbReference>
<evidence type="ECO:0000313" key="3">
    <source>
        <dbReference type="Proteomes" id="UP000541185"/>
    </source>
</evidence>
<dbReference type="RefSeq" id="WP_169420872.1">
    <property type="nucleotide sequence ID" value="NZ_JABBFX010000002.1"/>
</dbReference>
<proteinExistence type="predicted"/>
<dbReference type="AlphaFoldDB" id="A0A848H6L1"/>
<evidence type="ECO:0000256" key="1">
    <source>
        <dbReference type="ARBA" id="ARBA00022823"/>
    </source>
</evidence>
<dbReference type="Gene3D" id="2.40.50.100">
    <property type="match status" value="1"/>
</dbReference>
<name>A0A848H6L1_9BURK</name>
<dbReference type="InterPro" id="IPR011053">
    <property type="entry name" value="Single_hybrid_motif"/>
</dbReference>
<reference evidence="2 3" key="1">
    <citation type="submission" date="2020-04" db="EMBL/GenBank/DDBJ databases">
        <title>Ramlibacter sp. G-1-2-2 isolated from soil.</title>
        <authorList>
            <person name="Dahal R.H."/>
        </authorList>
    </citation>
    <scope>NUCLEOTIDE SEQUENCE [LARGE SCALE GENOMIC DNA]</scope>
    <source>
        <strain evidence="2 3">G-1-2-2</strain>
    </source>
</reference>